<dbReference type="InterPro" id="IPR013429">
    <property type="entry name" value="Regulatory_FmdB_Zinc_ribbon"/>
</dbReference>
<organism evidence="2 3">
    <name type="scientific">Gordonia phage CherryonLim</name>
    <dbReference type="NCBI Taxonomy" id="2652411"/>
    <lineage>
        <taxon>Viruses</taxon>
        <taxon>Duplodnaviria</taxon>
        <taxon>Heunggongvirae</taxon>
        <taxon>Uroviricota</taxon>
        <taxon>Caudoviricetes</taxon>
        <taxon>Ponsvirus</taxon>
        <taxon>Ponsvirus cherryonlim</taxon>
    </lineage>
</organism>
<dbReference type="GeneID" id="77939159"/>
<sequence length="59" mass="6882">MPTYQYKCEQDGIMFELHQSIHDDPIEYCECGSRVCNSRLSGVEDEAWHQAALEYLKGR</sequence>
<dbReference type="KEGG" id="vg:77939159"/>
<evidence type="ECO:0000259" key="1">
    <source>
        <dbReference type="SMART" id="SM00834"/>
    </source>
</evidence>
<dbReference type="NCBIfam" id="TIGR02605">
    <property type="entry name" value="CxxC_CxxC_SSSS"/>
    <property type="match status" value="1"/>
</dbReference>
<dbReference type="Proteomes" id="UP000325899">
    <property type="component" value="Segment"/>
</dbReference>
<dbReference type="EMBL" id="MN284906">
    <property type="protein sequence ID" value="QFP95757.1"/>
    <property type="molecule type" value="Genomic_DNA"/>
</dbReference>
<feature type="domain" description="Putative regulatory protein FmdB zinc ribbon" evidence="1">
    <location>
        <begin position="1"/>
        <end position="41"/>
    </location>
</feature>
<protein>
    <recommendedName>
        <fullName evidence="1">Putative regulatory protein FmdB zinc ribbon domain-containing protein</fullName>
    </recommendedName>
</protein>
<dbReference type="SMART" id="SM00834">
    <property type="entry name" value="CxxC_CXXC_SSSS"/>
    <property type="match status" value="1"/>
</dbReference>
<keyword evidence="3" id="KW-1185">Reference proteome</keyword>
<proteinExistence type="predicted"/>
<evidence type="ECO:0000313" key="3">
    <source>
        <dbReference type="Proteomes" id="UP000325899"/>
    </source>
</evidence>
<gene>
    <name evidence="2" type="primary">4</name>
    <name evidence="2" type="ORF">SEA_CHERRYONLIM_4</name>
</gene>
<accession>A0A5P8D9U2</accession>
<dbReference type="RefSeq" id="YP_010663139.1">
    <property type="nucleotide sequence ID" value="NC_070893.1"/>
</dbReference>
<name>A0A5P8D9U2_9CAUD</name>
<reference evidence="2 3" key="1">
    <citation type="submission" date="2019-08" db="EMBL/GenBank/DDBJ databases">
        <authorList>
            <person name="Lim D."/>
            <person name="Batin B."/>
            <person name="Choi E."/>
            <person name="Dhami J."/>
            <person name="Figueroa S."/>
            <person name="Kim S."/>
            <person name="Kim U."/>
            <person name="Klim L."/>
            <person name="Lee Y.S."/>
            <person name="Nathaniel A."/>
            <person name="Shih C."/>
            <person name="Simental K."/>
            <person name="Shu E."/>
            <person name="Trivedi R."/>
            <person name="Valladolid I."/>
            <person name="Wang C."/>
            <person name="Ward C."/>
            <person name="Yoo K."/>
            <person name="Choi J.D."/>
            <person name="Dean N."/>
            <person name="Muthiah A.S."/>
            <person name="Diaz A."/>
            <person name="Garlena R.A."/>
            <person name="Russell D.A."/>
            <person name="Pope W.H."/>
            <person name="Jacobs-Sera D."/>
            <person name="Hatfull G.F."/>
        </authorList>
    </citation>
    <scope>NUCLEOTIDE SEQUENCE [LARGE SCALE GENOMIC DNA]</scope>
</reference>
<evidence type="ECO:0000313" key="2">
    <source>
        <dbReference type="EMBL" id="QFP95757.1"/>
    </source>
</evidence>